<evidence type="ECO:0000259" key="1">
    <source>
        <dbReference type="Pfam" id="PF08241"/>
    </source>
</evidence>
<feature type="domain" description="Methyltransferase type 11" evidence="1">
    <location>
        <begin position="54"/>
        <end position="140"/>
    </location>
</feature>
<dbReference type="EMBL" id="JBHUMF010000015">
    <property type="protein sequence ID" value="MFD2680488.1"/>
    <property type="molecule type" value="Genomic_DNA"/>
</dbReference>
<dbReference type="InterPro" id="IPR052939">
    <property type="entry name" value="23S_rRNA_MeTrnsfrase_RlmA"/>
</dbReference>
<keyword evidence="2" id="KW-0489">Methyltransferase</keyword>
<dbReference type="Proteomes" id="UP001597506">
    <property type="component" value="Unassembled WGS sequence"/>
</dbReference>
<comment type="caution">
    <text evidence="2">The sequence shown here is derived from an EMBL/GenBank/DDBJ whole genome shotgun (WGS) entry which is preliminary data.</text>
</comment>
<dbReference type="GO" id="GO:0008168">
    <property type="term" value="F:methyltransferase activity"/>
    <property type="evidence" value="ECO:0007669"/>
    <property type="project" value="UniProtKB-KW"/>
</dbReference>
<sequence>METFVQNLLKESEKSFSGWDFNYISETGRMDNEPLSWSYTSIILSYLSTSNALLDMGTGGGEYLSLLSPLPSKTIATEGYKPNVPIAKQRLEPLGIDVFEVTDDENLPFADESFDLIINRHESYSPNEVYRILKNNGVFITQQVGGKDLIDLNFALGASEDTEFAHWNLSYAKKQLEDAHFTVRKSHEEFPYSRFYDIGALVYYLKAIPWQIEDFSVKRYENSLLKLHEKIKRNGYIQFDSHRFFLSCIKKQG</sequence>
<dbReference type="GO" id="GO:0032259">
    <property type="term" value="P:methylation"/>
    <property type="evidence" value="ECO:0007669"/>
    <property type="project" value="UniProtKB-KW"/>
</dbReference>
<accession>A0ABW5RP80</accession>
<reference evidence="3" key="1">
    <citation type="journal article" date="2019" name="Int. J. Syst. Evol. Microbiol.">
        <title>The Global Catalogue of Microorganisms (GCM) 10K type strain sequencing project: providing services to taxonomists for standard genome sequencing and annotation.</title>
        <authorList>
            <consortium name="The Broad Institute Genomics Platform"/>
            <consortium name="The Broad Institute Genome Sequencing Center for Infectious Disease"/>
            <person name="Wu L."/>
            <person name="Ma J."/>
        </authorList>
    </citation>
    <scope>NUCLEOTIDE SEQUENCE [LARGE SCALE GENOMIC DNA]</scope>
    <source>
        <strain evidence="3">KCTC 3913</strain>
    </source>
</reference>
<dbReference type="InterPro" id="IPR029063">
    <property type="entry name" value="SAM-dependent_MTases_sf"/>
</dbReference>
<evidence type="ECO:0000313" key="3">
    <source>
        <dbReference type="Proteomes" id="UP001597506"/>
    </source>
</evidence>
<dbReference type="CDD" id="cd02440">
    <property type="entry name" value="AdoMet_MTases"/>
    <property type="match status" value="1"/>
</dbReference>
<dbReference type="EC" id="2.1.1.-" evidence="2"/>
<gene>
    <name evidence="2" type="ORF">ACFSUL_06935</name>
</gene>
<keyword evidence="3" id="KW-1185">Reference proteome</keyword>
<dbReference type="SUPFAM" id="SSF53335">
    <property type="entry name" value="S-adenosyl-L-methionine-dependent methyltransferases"/>
    <property type="match status" value="1"/>
</dbReference>
<proteinExistence type="predicted"/>
<dbReference type="Gene3D" id="3.40.50.150">
    <property type="entry name" value="Vaccinia Virus protein VP39"/>
    <property type="match status" value="1"/>
</dbReference>
<dbReference type="Pfam" id="PF08241">
    <property type="entry name" value="Methyltransf_11"/>
    <property type="match status" value="1"/>
</dbReference>
<evidence type="ECO:0000313" key="2">
    <source>
        <dbReference type="EMBL" id="MFD2680488.1"/>
    </source>
</evidence>
<dbReference type="PANTHER" id="PTHR43460:SF1">
    <property type="entry name" value="METHYLTRANSFERASE TYPE 11 DOMAIN-CONTAINING PROTEIN"/>
    <property type="match status" value="1"/>
</dbReference>
<dbReference type="PANTHER" id="PTHR43460">
    <property type="entry name" value="METHYLTRANSFERASE"/>
    <property type="match status" value="1"/>
</dbReference>
<keyword evidence="2" id="KW-0808">Transferase</keyword>
<organism evidence="2 3">
    <name type="scientific">Bacillus seohaeanensis</name>
    <dbReference type="NCBI Taxonomy" id="284580"/>
    <lineage>
        <taxon>Bacteria</taxon>
        <taxon>Bacillati</taxon>
        <taxon>Bacillota</taxon>
        <taxon>Bacilli</taxon>
        <taxon>Bacillales</taxon>
        <taxon>Bacillaceae</taxon>
        <taxon>Bacillus</taxon>
    </lineage>
</organism>
<name>A0ABW5RP80_9BACI</name>
<dbReference type="InterPro" id="IPR013216">
    <property type="entry name" value="Methyltransf_11"/>
</dbReference>
<dbReference type="RefSeq" id="WP_377933931.1">
    <property type="nucleotide sequence ID" value="NZ_JBHUMF010000015.1"/>
</dbReference>
<protein>
    <submittedName>
        <fullName evidence="2">Class I SAM-dependent methyltransferase</fullName>
        <ecNumber evidence="2">2.1.1.-</ecNumber>
    </submittedName>
</protein>